<accession>A0A3R6FNB4</accession>
<evidence type="ECO:0000313" key="3">
    <source>
        <dbReference type="Proteomes" id="UP000286598"/>
    </source>
</evidence>
<dbReference type="OrthoDB" id="964176at2"/>
<evidence type="ECO:0000256" key="1">
    <source>
        <dbReference type="SAM" id="MobiDB-lite"/>
    </source>
</evidence>
<organism evidence="2 3">
    <name type="scientific">Leyella stercorea</name>
    <dbReference type="NCBI Taxonomy" id="363265"/>
    <lineage>
        <taxon>Bacteria</taxon>
        <taxon>Pseudomonadati</taxon>
        <taxon>Bacteroidota</taxon>
        <taxon>Bacteroidia</taxon>
        <taxon>Bacteroidales</taxon>
        <taxon>Prevotellaceae</taxon>
        <taxon>Leyella</taxon>
    </lineage>
</organism>
<gene>
    <name evidence="2" type="ORF">DW060_00550</name>
</gene>
<dbReference type="Pfam" id="PF05069">
    <property type="entry name" value="Phage_tail_S"/>
    <property type="match status" value="1"/>
</dbReference>
<reference evidence="2 3" key="1">
    <citation type="submission" date="2018-08" db="EMBL/GenBank/DDBJ databases">
        <title>A genome reference for cultivated species of the human gut microbiota.</title>
        <authorList>
            <person name="Zou Y."/>
            <person name="Xue W."/>
            <person name="Luo G."/>
        </authorList>
    </citation>
    <scope>NUCLEOTIDE SEQUENCE [LARGE SCALE GENOMIC DNA]</scope>
    <source>
        <strain evidence="2 3">AF42-9</strain>
    </source>
</reference>
<evidence type="ECO:0008006" key="4">
    <source>
        <dbReference type="Google" id="ProtNLM"/>
    </source>
</evidence>
<proteinExistence type="predicted"/>
<protein>
    <recommendedName>
        <fullName evidence="4">Phage morphogenesis protein</fullName>
    </recommendedName>
</protein>
<keyword evidence="3" id="KW-1185">Reference proteome</keyword>
<comment type="caution">
    <text evidence="2">The sequence shown here is derived from an EMBL/GenBank/DDBJ whole genome shotgun (WGS) entry which is preliminary data.</text>
</comment>
<feature type="region of interest" description="Disordered" evidence="1">
    <location>
        <begin position="136"/>
        <end position="155"/>
    </location>
</feature>
<dbReference type="AlphaFoldDB" id="A0A3R6FNB4"/>
<dbReference type="InterPro" id="IPR006522">
    <property type="entry name" value="Phage_virion_morphogenesis"/>
</dbReference>
<dbReference type="Proteomes" id="UP000286598">
    <property type="component" value="Unassembled WGS sequence"/>
</dbReference>
<sequence>MELKDFSNQLKSHSKQIDHLMRRRLPVIAGRMAKDFFQNSFRISAFVNGGVHHWQTTGRQLAGGKTAASRYGPLLSSRNHLFASIKYTPSDYRVKVANDLLYAPIHNWGGTLHPSVTPKMRRFAWAMFYREAGIKRNASKKSKKKRTDEAAANPRAQKWRALALTKKKKLSVHIPQRQFLGDSRELQDMIHERTKQEIIKILNSQK</sequence>
<dbReference type="EMBL" id="QRNO01000001">
    <property type="protein sequence ID" value="RHK53345.1"/>
    <property type="molecule type" value="Genomic_DNA"/>
</dbReference>
<evidence type="ECO:0000313" key="2">
    <source>
        <dbReference type="EMBL" id="RHK53345.1"/>
    </source>
</evidence>
<name>A0A3R6FNB4_9BACT</name>